<dbReference type="GO" id="GO:0008889">
    <property type="term" value="F:glycerophosphodiester phosphodiesterase activity"/>
    <property type="evidence" value="ECO:0007669"/>
    <property type="project" value="UniProtKB-EC"/>
</dbReference>
<evidence type="ECO:0000256" key="1">
    <source>
        <dbReference type="ARBA" id="ARBA00007277"/>
    </source>
</evidence>
<dbReference type="InterPro" id="IPR030395">
    <property type="entry name" value="GP_PDE_dom"/>
</dbReference>
<comment type="similarity">
    <text evidence="1">Belongs to the glycerophosphoryl diester phosphodiesterase family.</text>
</comment>
<dbReference type="PANTHER" id="PTHR22958">
    <property type="entry name" value="GLYCEROPHOSPHORYL DIESTER PHOSPHODIESTERASE"/>
    <property type="match status" value="1"/>
</dbReference>
<reference evidence="7" key="1">
    <citation type="journal article" date="2013" name="J. Plant Res.">
        <title>Effect of fungi and light on seed germination of three Opuntia species from semiarid lands of central Mexico.</title>
        <authorList>
            <person name="Delgado-Sanchez P."/>
            <person name="Jimenez-Bremont J.F."/>
            <person name="Guerrero-Gonzalez Mde L."/>
            <person name="Flores J."/>
        </authorList>
    </citation>
    <scope>NUCLEOTIDE SEQUENCE</scope>
    <source>
        <tissue evidence="7">Cladode</tissue>
    </source>
</reference>
<dbReference type="Pfam" id="PF03009">
    <property type="entry name" value="GDPD"/>
    <property type="match status" value="1"/>
</dbReference>
<dbReference type="Gene3D" id="3.20.20.190">
    <property type="entry name" value="Phosphatidylinositol (PI) phosphodiesterase"/>
    <property type="match status" value="1"/>
</dbReference>
<dbReference type="AlphaFoldDB" id="A0A7C9A157"/>
<accession>A0A7C9A157</accession>
<reference evidence="7" key="2">
    <citation type="submission" date="2020-07" db="EMBL/GenBank/DDBJ databases">
        <authorList>
            <person name="Vera ALvarez R."/>
            <person name="Arias-Moreno D.M."/>
            <person name="Jimenez-Jacinto V."/>
            <person name="Jimenez-Bremont J.F."/>
            <person name="Swaminathan K."/>
            <person name="Moose S.P."/>
            <person name="Guerrero-Gonzalez M.L."/>
            <person name="Marino-Ramirez L."/>
            <person name="Landsman D."/>
            <person name="Rodriguez-Kessler M."/>
            <person name="Delgado-Sanchez P."/>
        </authorList>
    </citation>
    <scope>NUCLEOTIDE SEQUENCE</scope>
    <source>
        <tissue evidence="7">Cladode</tissue>
    </source>
</reference>
<protein>
    <recommendedName>
        <fullName evidence="2">glycerophosphodiester phosphodiesterase</fullName>
        <ecNumber evidence="2">3.1.4.46</ecNumber>
    </recommendedName>
</protein>
<dbReference type="PROSITE" id="PS51704">
    <property type="entry name" value="GP_PDE"/>
    <property type="match status" value="1"/>
</dbReference>
<comment type="catalytic activity">
    <reaction evidence="5">
        <text>a sn-glycero-3-phosphodiester + H2O = an alcohol + sn-glycerol 3-phosphate + H(+)</text>
        <dbReference type="Rhea" id="RHEA:12969"/>
        <dbReference type="ChEBI" id="CHEBI:15377"/>
        <dbReference type="ChEBI" id="CHEBI:15378"/>
        <dbReference type="ChEBI" id="CHEBI:30879"/>
        <dbReference type="ChEBI" id="CHEBI:57597"/>
        <dbReference type="ChEBI" id="CHEBI:83408"/>
        <dbReference type="EC" id="3.1.4.46"/>
    </reaction>
</comment>
<evidence type="ECO:0000256" key="3">
    <source>
        <dbReference type="ARBA" id="ARBA00022798"/>
    </source>
</evidence>
<proteinExistence type="inferred from homology"/>
<dbReference type="GO" id="GO:0046475">
    <property type="term" value="P:glycerophospholipid catabolic process"/>
    <property type="evidence" value="ECO:0007669"/>
    <property type="project" value="TreeGrafter"/>
</dbReference>
<name>A0A7C9A157_OPUST</name>
<evidence type="ECO:0000256" key="2">
    <source>
        <dbReference type="ARBA" id="ARBA00012247"/>
    </source>
</evidence>
<evidence type="ECO:0000259" key="6">
    <source>
        <dbReference type="PROSITE" id="PS51704"/>
    </source>
</evidence>
<evidence type="ECO:0000256" key="5">
    <source>
        <dbReference type="ARBA" id="ARBA00047512"/>
    </source>
</evidence>
<feature type="domain" description="GP-PDE" evidence="6">
    <location>
        <begin position="46"/>
        <end position="334"/>
    </location>
</feature>
<dbReference type="SUPFAM" id="SSF51695">
    <property type="entry name" value="PLC-like phosphodiesterases"/>
    <property type="match status" value="1"/>
</dbReference>
<dbReference type="GO" id="GO:0006071">
    <property type="term" value="P:glycerol metabolic process"/>
    <property type="evidence" value="ECO:0007669"/>
    <property type="project" value="UniProtKB-KW"/>
</dbReference>
<dbReference type="EC" id="3.1.4.46" evidence="2"/>
<sequence length="385" mass="43846">MALKAIHASGVHAPNLDHIPIPDNPAFLLPPHLSSERGEGYKWGKFIVAGHRGSGMNILQSSDPRMKRWRENSIKSFNNAAKFNLDFVEFDVQVTKDGCPVIFHDIHILTQNEGTIIERRVTEITLAEFLSYGPQREPGKVGKPLFRKTKDGSVFEWKVENDDPLCTLEEVFENVDESLGFNIELKFDDNKKYEEAELRRIHQAVLKIVNEHDKGRLIIFSSFQPDAAQLMKKLQDTFPVFFLTNGGCEIYTDPRRNSLEEAINLCLEAGLDGIVSQAKAIFRHPSMVGRIKDSRLSLLTYGQLNNLPEAVYIQHLMGVDGVIVDFVQEIKEAVSDFTEPLNEKEEKREENSSFDMEEKRESFSVHFSDRELSFLLKLIPGLLQN</sequence>
<dbReference type="InterPro" id="IPR017946">
    <property type="entry name" value="PLC-like_Pdiesterase_TIM-brl"/>
</dbReference>
<evidence type="ECO:0000313" key="7">
    <source>
        <dbReference type="EMBL" id="MBA4654615.1"/>
    </source>
</evidence>
<dbReference type="FunFam" id="3.20.20.190:FF:000034">
    <property type="entry name" value="Glycerophosphodiester phosphodiesterase GDPD2"/>
    <property type="match status" value="1"/>
</dbReference>
<keyword evidence="3" id="KW-0319">Glycerol metabolism</keyword>
<dbReference type="EMBL" id="GISG01184160">
    <property type="protein sequence ID" value="MBA4654615.1"/>
    <property type="molecule type" value="Transcribed_RNA"/>
</dbReference>
<dbReference type="InterPro" id="IPR051578">
    <property type="entry name" value="GDPD"/>
</dbReference>
<keyword evidence="4" id="KW-0378">Hydrolase</keyword>
<organism evidence="7">
    <name type="scientific">Opuntia streptacantha</name>
    <name type="common">Prickly pear cactus</name>
    <name type="synonym">Opuntia cardona</name>
    <dbReference type="NCBI Taxonomy" id="393608"/>
    <lineage>
        <taxon>Eukaryota</taxon>
        <taxon>Viridiplantae</taxon>
        <taxon>Streptophyta</taxon>
        <taxon>Embryophyta</taxon>
        <taxon>Tracheophyta</taxon>
        <taxon>Spermatophyta</taxon>
        <taxon>Magnoliopsida</taxon>
        <taxon>eudicotyledons</taxon>
        <taxon>Gunneridae</taxon>
        <taxon>Pentapetalae</taxon>
        <taxon>Caryophyllales</taxon>
        <taxon>Cactineae</taxon>
        <taxon>Cactaceae</taxon>
        <taxon>Opuntioideae</taxon>
        <taxon>Opuntia</taxon>
    </lineage>
</organism>
<evidence type="ECO:0000256" key="4">
    <source>
        <dbReference type="ARBA" id="ARBA00022801"/>
    </source>
</evidence>
<dbReference type="PANTHER" id="PTHR22958:SF1">
    <property type="entry name" value="GLYCEROPHOSPHOCHOLINE PHOSPHODIESTERASE GPCPD1"/>
    <property type="match status" value="1"/>
</dbReference>